<evidence type="ECO:0000259" key="2">
    <source>
        <dbReference type="Pfam" id="PF04775"/>
    </source>
</evidence>
<evidence type="ECO:0000256" key="1">
    <source>
        <dbReference type="ARBA" id="ARBA00006538"/>
    </source>
</evidence>
<name>A0A669FBX7_ORENI</name>
<sequence>MSSQVRLRLLPRARCLFDETIKVKVEGLRSRQVVTMRARLTDEKGVVFSSSATYRADGSGEVDLNRDPSLGGTYVGVEPMGLLWSMRPDTMHKRFQKTKSLEPQLVNFSVHEEEGRILAEETNERLLIGDGVSRVPVKEGRISGILFTPPGTAGPFPAILDMSTLRSERRASLLANKGFVVLTISLVEGKFESFDNVRTFHLDHFKEAIDFLKQQSKRWSFSFVQKFVFGKISPNKKATASPAQNPKMGY</sequence>
<dbReference type="GO" id="GO:0006631">
    <property type="term" value="P:fatty acid metabolic process"/>
    <property type="evidence" value="ECO:0007669"/>
    <property type="project" value="TreeGrafter"/>
</dbReference>
<evidence type="ECO:0000313" key="4">
    <source>
        <dbReference type="Proteomes" id="UP000005207"/>
    </source>
</evidence>
<organism evidence="3 4">
    <name type="scientific">Oreochromis niloticus</name>
    <name type="common">Nile tilapia</name>
    <name type="synonym">Tilapia nilotica</name>
    <dbReference type="NCBI Taxonomy" id="8128"/>
    <lineage>
        <taxon>Eukaryota</taxon>
        <taxon>Metazoa</taxon>
        <taxon>Chordata</taxon>
        <taxon>Craniata</taxon>
        <taxon>Vertebrata</taxon>
        <taxon>Euteleostomi</taxon>
        <taxon>Actinopterygii</taxon>
        <taxon>Neopterygii</taxon>
        <taxon>Teleostei</taxon>
        <taxon>Neoteleostei</taxon>
        <taxon>Acanthomorphata</taxon>
        <taxon>Ovalentaria</taxon>
        <taxon>Cichlomorphae</taxon>
        <taxon>Cichliformes</taxon>
        <taxon>Cichlidae</taxon>
        <taxon>African cichlids</taxon>
        <taxon>Pseudocrenilabrinae</taxon>
        <taxon>Oreochromini</taxon>
        <taxon>Oreochromis</taxon>
    </lineage>
</organism>
<dbReference type="PANTHER" id="PTHR10824:SF17">
    <property type="entry name" value="ACYL-COENZYME A THIOESTERASE 6"/>
    <property type="match status" value="1"/>
</dbReference>
<dbReference type="InterPro" id="IPR029058">
    <property type="entry name" value="AB_hydrolase_fold"/>
</dbReference>
<dbReference type="GeneTree" id="ENSGT01010000222336"/>
<proteinExistence type="inferred from homology"/>
<dbReference type="PANTHER" id="PTHR10824">
    <property type="entry name" value="ACYL-COENZYME A THIOESTERASE-RELATED"/>
    <property type="match status" value="1"/>
</dbReference>
<dbReference type="GO" id="GO:0006637">
    <property type="term" value="P:acyl-CoA metabolic process"/>
    <property type="evidence" value="ECO:0007669"/>
    <property type="project" value="TreeGrafter"/>
</dbReference>
<dbReference type="InParanoid" id="A0A669FBX7"/>
<dbReference type="FunFam" id="2.60.40.2240:FF:000001">
    <property type="entry name" value="acyl-coenzyme A thioesterase 4"/>
    <property type="match status" value="1"/>
</dbReference>
<comment type="similarity">
    <text evidence="1">Belongs to the C/M/P thioester hydrolase family.</text>
</comment>
<dbReference type="AlphaFoldDB" id="A0A669FBX7"/>
<dbReference type="Ensembl" id="ENSONIT00000070037.1">
    <property type="protein sequence ID" value="ENSONIP00000080938.1"/>
    <property type="gene ID" value="ENSONIG00000039264.1"/>
</dbReference>
<reference evidence="3" key="2">
    <citation type="submission" date="2025-08" db="UniProtKB">
        <authorList>
            <consortium name="Ensembl"/>
        </authorList>
    </citation>
    <scope>IDENTIFICATION</scope>
</reference>
<accession>A0A669FBX7</accession>
<dbReference type="Gene3D" id="2.60.40.2240">
    <property type="entry name" value="Acyl-CoA thioester hydrolase/BAAT N-terminal domain"/>
    <property type="match status" value="1"/>
</dbReference>
<evidence type="ECO:0000313" key="3">
    <source>
        <dbReference type="Ensembl" id="ENSONIP00000080938.1"/>
    </source>
</evidence>
<dbReference type="Gene3D" id="3.40.50.1820">
    <property type="entry name" value="alpha/beta hydrolase"/>
    <property type="match status" value="1"/>
</dbReference>
<dbReference type="Proteomes" id="UP000005207">
    <property type="component" value="Linkage group LG18"/>
</dbReference>
<dbReference type="InterPro" id="IPR006862">
    <property type="entry name" value="Thio_Ohase/aa_AcTrfase"/>
</dbReference>
<dbReference type="OMA" id="HNERKHA"/>
<dbReference type="SUPFAM" id="SSF53474">
    <property type="entry name" value="alpha/beta-Hydrolases"/>
    <property type="match status" value="1"/>
</dbReference>
<dbReference type="InterPro" id="IPR042490">
    <property type="entry name" value="Thio_Ohase/BAAT_N"/>
</dbReference>
<reference evidence="4" key="1">
    <citation type="submission" date="2012-01" db="EMBL/GenBank/DDBJ databases">
        <title>The Genome Sequence of Oreochromis niloticus (Nile Tilapia).</title>
        <authorList>
            <consortium name="Broad Institute Genome Assembly Team"/>
            <consortium name="Broad Institute Sequencing Platform"/>
            <person name="Di Palma F."/>
            <person name="Johnson J."/>
            <person name="Lander E.S."/>
            <person name="Lindblad-Toh K."/>
        </authorList>
    </citation>
    <scope>NUCLEOTIDE SEQUENCE [LARGE SCALE GENOMIC DNA]</scope>
</reference>
<dbReference type="GO" id="GO:0047617">
    <property type="term" value="F:fatty acyl-CoA hydrolase activity"/>
    <property type="evidence" value="ECO:0007669"/>
    <property type="project" value="TreeGrafter"/>
</dbReference>
<keyword evidence="4" id="KW-1185">Reference proteome</keyword>
<reference evidence="3" key="3">
    <citation type="submission" date="2025-09" db="UniProtKB">
        <authorList>
            <consortium name="Ensembl"/>
        </authorList>
    </citation>
    <scope>IDENTIFICATION</scope>
</reference>
<protein>
    <recommendedName>
        <fullName evidence="2">Acyl-CoA thioester hydrolase/bile acid-CoA amino acid N-acetyltransferase domain-containing protein</fullName>
    </recommendedName>
</protein>
<dbReference type="Pfam" id="PF04775">
    <property type="entry name" value="Bile_Hydr_Trans"/>
    <property type="match status" value="1"/>
</dbReference>
<feature type="domain" description="Acyl-CoA thioester hydrolase/bile acid-CoA amino acid N-acetyltransferase" evidence="2">
    <location>
        <begin position="18"/>
        <end position="139"/>
    </location>
</feature>